<dbReference type="PANTHER" id="PTHR10460">
    <property type="entry name" value="ABL INTERACTOR FAMILY MEMBER"/>
    <property type="match status" value="1"/>
</dbReference>
<comment type="caution">
    <text evidence="3">The sequence shown here is derived from an EMBL/GenBank/DDBJ whole genome shotgun (WGS) entry which is preliminary data.</text>
</comment>
<keyword evidence="4" id="KW-1185">Reference proteome</keyword>
<dbReference type="Gene3D" id="6.10.140.1620">
    <property type="match status" value="1"/>
</dbReference>
<dbReference type="EMBL" id="JAAARO010000004">
    <property type="protein sequence ID" value="KAF5748575.1"/>
    <property type="molecule type" value="Genomic_DNA"/>
</dbReference>
<dbReference type="InterPro" id="IPR028457">
    <property type="entry name" value="ABI"/>
</dbReference>
<dbReference type="PANTHER" id="PTHR10460:SF11">
    <property type="entry name" value="PROTEIN ABIL5-RELATED"/>
    <property type="match status" value="1"/>
</dbReference>
<dbReference type="OrthoDB" id="2159336at2759"/>
<evidence type="ECO:0000256" key="1">
    <source>
        <dbReference type="ARBA" id="ARBA00010020"/>
    </source>
</evidence>
<organism evidence="3 4">
    <name type="scientific">Tripterygium wilfordii</name>
    <name type="common">Thunder God vine</name>
    <dbReference type="NCBI Taxonomy" id="458696"/>
    <lineage>
        <taxon>Eukaryota</taxon>
        <taxon>Viridiplantae</taxon>
        <taxon>Streptophyta</taxon>
        <taxon>Embryophyta</taxon>
        <taxon>Tracheophyta</taxon>
        <taxon>Spermatophyta</taxon>
        <taxon>Magnoliopsida</taxon>
        <taxon>eudicotyledons</taxon>
        <taxon>Gunneridae</taxon>
        <taxon>Pentapetalae</taxon>
        <taxon>rosids</taxon>
        <taxon>fabids</taxon>
        <taxon>Celastrales</taxon>
        <taxon>Celastraceae</taxon>
        <taxon>Tripterygium</taxon>
    </lineage>
</organism>
<evidence type="ECO:0000313" key="4">
    <source>
        <dbReference type="Proteomes" id="UP000593562"/>
    </source>
</evidence>
<sequence>MEMLKSESESEDAIRFQKSLQELKELRSQLHYAADYCESTFANSTEKKMVVDNTKEYICKAAVTVVDHLGSVSANLDCLISKAKAFSEAELRIDTLRQRVLSCEQYAHKLALTKVKWNPTLPSYHRRYLSTSIRAVERSNEDFRDFDQKVLDKYAQISTSSADKKESGSVAAVLPVGDGISILSSRGPNPTFHFQLGTDKHRRNALLRRSLHGSEILSLIRRTKRTT</sequence>
<protein>
    <submittedName>
        <fullName evidence="3">ABI-1-like 1 putative isoform 1</fullName>
    </submittedName>
</protein>
<gene>
    <name evidence="3" type="ORF">HS088_TW04G00532</name>
</gene>
<comment type="function">
    <text evidence="2">Involved in regulation of actin and microtubule organization. Part of a WAVE complex that activates the Arp2/3 complex.</text>
</comment>
<accession>A0A7J7DQE4</accession>
<name>A0A7J7DQE4_TRIWF</name>
<dbReference type="Proteomes" id="UP000593562">
    <property type="component" value="Unassembled WGS sequence"/>
</dbReference>
<evidence type="ECO:0000313" key="3">
    <source>
        <dbReference type="EMBL" id="KAF5748575.1"/>
    </source>
</evidence>
<proteinExistence type="inferred from homology"/>
<reference evidence="3 4" key="1">
    <citation type="journal article" date="2020" name="Nat. Commun.">
        <title>Genome of Tripterygium wilfordii and identification of cytochrome P450 involved in triptolide biosynthesis.</title>
        <authorList>
            <person name="Tu L."/>
            <person name="Su P."/>
            <person name="Zhang Z."/>
            <person name="Gao L."/>
            <person name="Wang J."/>
            <person name="Hu T."/>
            <person name="Zhou J."/>
            <person name="Zhang Y."/>
            <person name="Zhao Y."/>
            <person name="Liu Y."/>
            <person name="Song Y."/>
            <person name="Tong Y."/>
            <person name="Lu Y."/>
            <person name="Yang J."/>
            <person name="Xu C."/>
            <person name="Jia M."/>
            <person name="Peters R.J."/>
            <person name="Huang L."/>
            <person name="Gao W."/>
        </authorList>
    </citation>
    <scope>NUCLEOTIDE SEQUENCE [LARGE SCALE GENOMIC DNA]</scope>
    <source>
        <strain evidence="4">cv. XIE 37</strain>
        <tissue evidence="3">Leaf</tissue>
    </source>
</reference>
<comment type="similarity">
    <text evidence="1">Belongs to the ABI family.</text>
</comment>
<evidence type="ECO:0000256" key="2">
    <source>
        <dbReference type="ARBA" id="ARBA00025223"/>
    </source>
</evidence>
<dbReference type="InParanoid" id="A0A7J7DQE4"/>
<dbReference type="AlphaFoldDB" id="A0A7J7DQE4"/>